<accession>A0A369ULX0</accession>
<evidence type="ECO:0000313" key="2">
    <source>
        <dbReference type="EMBL" id="RDD81752.1"/>
    </source>
</evidence>
<proteinExistence type="predicted"/>
<keyword evidence="1" id="KW-0732">Signal</keyword>
<comment type="caution">
    <text evidence="2">The sequence shown here is derived from an EMBL/GenBank/DDBJ whole genome shotgun (WGS) entry which is preliminary data.</text>
</comment>
<dbReference type="OrthoDB" id="5511088at2"/>
<dbReference type="AlphaFoldDB" id="A0A369ULX0"/>
<organism evidence="2 3">
    <name type="scientific">Dyella tabacisoli</name>
    <dbReference type="NCBI Taxonomy" id="2282381"/>
    <lineage>
        <taxon>Bacteria</taxon>
        <taxon>Pseudomonadati</taxon>
        <taxon>Pseudomonadota</taxon>
        <taxon>Gammaproteobacteria</taxon>
        <taxon>Lysobacterales</taxon>
        <taxon>Rhodanobacteraceae</taxon>
        <taxon>Dyella</taxon>
    </lineage>
</organism>
<sequence>MYKTLCTLLMACFTMTAASATEPQSLDFDHGDHNPMLYPKHSRPFDKSIVGWGDRSVQWIYAQPVGSNPYMDPTGANCAVDQHGPVWFLAPIASMMAGSFVRSCTIPRDKAILLDIQFVSDTYPCPDPNFGPKPGQSLYDFLVADSKTYLMTMTLDVSLDGVPIHDALDYHYVSENLFSLKGDPSLQPMFDTCITGSWQPVISNAWYMMFRPLSPGMHTIVRKTTSAMGVTNTFTYYLTIQ</sequence>
<dbReference type="Proteomes" id="UP000253782">
    <property type="component" value="Unassembled WGS sequence"/>
</dbReference>
<protein>
    <submittedName>
        <fullName evidence="2">Uncharacterized protein</fullName>
    </submittedName>
</protein>
<evidence type="ECO:0000256" key="1">
    <source>
        <dbReference type="SAM" id="SignalP"/>
    </source>
</evidence>
<name>A0A369ULX0_9GAMM</name>
<gene>
    <name evidence="2" type="ORF">DVJ77_11400</name>
</gene>
<feature type="chain" id="PRO_5016779061" evidence="1">
    <location>
        <begin position="21"/>
        <end position="241"/>
    </location>
</feature>
<reference evidence="2 3" key="1">
    <citation type="submission" date="2018-07" db="EMBL/GenBank/DDBJ databases">
        <title>Dyella tabacisoli L4-6T, whole genome shotgun sequence.</title>
        <authorList>
            <person name="Zhou X.-K."/>
            <person name="Li W.-J."/>
            <person name="Duan Y.-Q."/>
        </authorList>
    </citation>
    <scope>NUCLEOTIDE SEQUENCE [LARGE SCALE GENOMIC DNA]</scope>
    <source>
        <strain evidence="2 3">L4-6</strain>
    </source>
</reference>
<keyword evidence="3" id="KW-1185">Reference proteome</keyword>
<dbReference type="RefSeq" id="WP_114845618.1">
    <property type="nucleotide sequence ID" value="NZ_JBHSPE010000005.1"/>
</dbReference>
<evidence type="ECO:0000313" key="3">
    <source>
        <dbReference type="Proteomes" id="UP000253782"/>
    </source>
</evidence>
<dbReference type="EMBL" id="QQAH01000009">
    <property type="protein sequence ID" value="RDD81752.1"/>
    <property type="molecule type" value="Genomic_DNA"/>
</dbReference>
<feature type="signal peptide" evidence="1">
    <location>
        <begin position="1"/>
        <end position="20"/>
    </location>
</feature>